<protein>
    <submittedName>
        <fullName evidence="2">Uncharacterized protein</fullName>
    </submittedName>
</protein>
<dbReference type="RefSeq" id="WP_085881570.1">
    <property type="nucleotide sequence ID" value="NZ_FWFR01000001.1"/>
</dbReference>
<reference evidence="2 3" key="1">
    <citation type="submission" date="2017-03" db="EMBL/GenBank/DDBJ databases">
        <authorList>
            <person name="Afonso C.L."/>
            <person name="Miller P.J."/>
            <person name="Scott M.A."/>
            <person name="Spackman E."/>
            <person name="Goraichik I."/>
            <person name="Dimitrov K.M."/>
            <person name="Suarez D.L."/>
            <person name="Swayne D.E."/>
        </authorList>
    </citation>
    <scope>NUCLEOTIDE SEQUENCE [LARGE SCALE GENOMIC DNA]</scope>
    <source>
        <strain evidence="2 3">CECT 7691</strain>
    </source>
</reference>
<evidence type="ECO:0000256" key="1">
    <source>
        <dbReference type="SAM" id="Phobius"/>
    </source>
</evidence>
<proteinExistence type="predicted"/>
<dbReference type="InParanoid" id="A0A1Y5RB22"/>
<keyword evidence="1" id="KW-0472">Membrane</keyword>
<keyword evidence="1" id="KW-0812">Transmembrane</keyword>
<gene>
    <name evidence="2" type="ORF">OCH7691_00206</name>
</gene>
<evidence type="ECO:0000313" key="3">
    <source>
        <dbReference type="Proteomes" id="UP000193200"/>
    </source>
</evidence>
<sequence length="100" mass="10963">MTICIAAGTRKAQRLHQGRPGDWLTLAASPTFLMMAWFSASEASGMPLCAPTSGFPPIGGMTWMYLLMSLFHLSPWLNLVSGHLRTIDRTQSPIARKEGD</sequence>
<keyword evidence="3" id="KW-1185">Reference proteome</keyword>
<feature type="transmembrane region" description="Helical" evidence="1">
    <location>
        <begin position="21"/>
        <end position="40"/>
    </location>
</feature>
<accession>A0A1Y5RB22</accession>
<evidence type="ECO:0000313" key="2">
    <source>
        <dbReference type="EMBL" id="SLN13170.1"/>
    </source>
</evidence>
<keyword evidence="1" id="KW-1133">Transmembrane helix</keyword>
<dbReference type="Proteomes" id="UP000193200">
    <property type="component" value="Unassembled WGS sequence"/>
</dbReference>
<dbReference type="EMBL" id="FWFR01000001">
    <property type="protein sequence ID" value="SLN13170.1"/>
    <property type="molecule type" value="Genomic_DNA"/>
</dbReference>
<organism evidence="2 3">
    <name type="scientific">Oceanibacterium hippocampi</name>
    <dbReference type="NCBI Taxonomy" id="745714"/>
    <lineage>
        <taxon>Bacteria</taxon>
        <taxon>Pseudomonadati</taxon>
        <taxon>Pseudomonadota</taxon>
        <taxon>Alphaproteobacteria</taxon>
        <taxon>Sneathiellales</taxon>
        <taxon>Sneathiellaceae</taxon>
        <taxon>Oceanibacterium</taxon>
    </lineage>
</organism>
<feature type="transmembrane region" description="Helical" evidence="1">
    <location>
        <begin position="60"/>
        <end position="80"/>
    </location>
</feature>
<dbReference type="AlphaFoldDB" id="A0A1Y5RB22"/>
<dbReference type="OrthoDB" id="7777996at2"/>
<name>A0A1Y5RB22_9PROT</name>